<keyword evidence="2" id="KW-1185">Reference proteome</keyword>
<gene>
    <name evidence="1" type="ORF">SAMN04487850_2468</name>
</gene>
<protein>
    <submittedName>
        <fullName evidence="1">Uncharacterized protein</fullName>
    </submittedName>
</protein>
<dbReference type="AlphaFoldDB" id="A0A1I0QIW6"/>
<name>A0A1I0QIW6_9BACT</name>
<evidence type="ECO:0000313" key="1">
    <source>
        <dbReference type="EMBL" id="SEW27069.1"/>
    </source>
</evidence>
<organism evidence="1 2">
    <name type="scientific">Prevotella aff. ruminicola Tc2-24</name>
    <dbReference type="NCBI Taxonomy" id="81582"/>
    <lineage>
        <taxon>Bacteria</taxon>
        <taxon>Pseudomonadati</taxon>
        <taxon>Bacteroidota</taxon>
        <taxon>Bacteroidia</taxon>
        <taxon>Bacteroidales</taxon>
        <taxon>Prevotellaceae</taxon>
        <taxon>Prevotella</taxon>
    </lineage>
</organism>
<dbReference type="Proteomes" id="UP000199373">
    <property type="component" value="Unassembled WGS sequence"/>
</dbReference>
<sequence length="295" mass="35150">MILPLMIMKKITIWSGLFLCLLMTGCQRQEELEEGNAVYYWRTDFRLDSTERVFLNQYHIQKIYCRYFDVVMDTTQGRGPMPNATISFSDTLPRNIEIIPTVYIMEDCMHQSHQGLAEKLVRRIRQMNETNGIPNVREIQIDCDYTVRSRNIYYEFLREVKQAWSQQLSTTIRLHQLSMTPPPTDYGVLMIYNTGNPENYMERNPILDIRDVSPYLKHLNDYPLPLSTAYPVFSWLRIIRGVHVEHTVEAEEILKVKRAVEQRRDGLKRSIITYHLDKENIHRYKPEIYEEIYHH</sequence>
<proteinExistence type="predicted"/>
<accession>A0A1I0QIW6</accession>
<dbReference type="EMBL" id="FOIQ01000007">
    <property type="protein sequence ID" value="SEW27069.1"/>
    <property type="molecule type" value="Genomic_DNA"/>
</dbReference>
<reference evidence="1 2" key="1">
    <citation type="submission" date="2016-10" db="EMBL/GenBank/DDBJ databases">
        <authorList>
            <person name="de Groot N.N."/>
        </authorList>
    </citation>
    <scope>NUCLEOTIDE SEQUENCE [LARGE SCALE GENOMIC DNA]</scope>
    <source>
        <strain evidence="1 2">TC2-24</strain>
    </source>
</reference>
<evidence type="ECO:0000313" key="2">
    <source>
        <dbReference type="Proteomes" id="UP000199373"/>
    </source>
</evidence>